<feature type="compositionally biased region" description="Acidic residues" evidence="1">
    <location>
        <begin position="66"/>
        <end position="103"/>
    </location>
</feature>
<dbReference type="EMBL" id="CP063169">
    <property type="protein sequence ID" value="QOR72304.1"/>
    <property type="molecule type" value="Genomic_DNA"/>
</dbReference>
<sequence>MAKDLRAALDDLLTAFEAHLDAAEGAPEDDDPTVLNAAAALADAFENYDEMLYDELGVDTPFVVYDGDEDDLEDDDLDEFDTDDSDDSDAYDDDLEVEVDDQR</sequence>
<evidence type="ECO:0000313" key="3">
    <source>
        <dbReference type="Proteomes" id="UP000593758"/>
    </source>
</evidence>
<dbReference type="AlphaFoldDB" id="A0A7M1SZB0"/>
<accession>A0A7M1SZB0</accession>
<reference evidence="2 3" key="1">
    <citation type="submission" date="2020-10" db="EMBL/GenBank/DDBJ databases">
        <title>Haloactinobacterium sp. RN3S43, a bacterium isolated from saline soil.</title>
        <authorList>
            <person name="Sun J.-Q."/>
        </authorList>
    </citation>
    <scope>NUCLEOTIDE SEQUENCE [LARGE SCALE GENOMIC DNA]</scope>
    <source>
        <strain evidence="2 3">RN3S43</strain>
    </source>
</reference>
<evidence type="ECO:0000313" key="2">
    <source>
        <dbReference type="EMBL" id="QOR72304.1"/>
    </source>
</evidence>
<keyword evidence="3" id="KW-1185">Reference proteome</keyword>
<dbReference type="Proteomes" id="UP000593758">
    <property type="component" value="Chromosome"/>
</dbReference>
<proteinExistence type="predicted"/>
<feature type="region of interest" description="Disordered" evidence="1">
    <location>
        <begin position="64"/>
        <end position="103"/>
    </location>
</feature>
<protein>
    <submittedName>
        <fullName evidence="2">DNA primase</fullName>
    </submittedName>
</protein>
<dbReference type="KEGG" id="halt:IM660_08780"/>
<dbReference type="RefSeq" id="WP_193498944.1">
    <property type="nucleotide sequence ID" value="NZ_CP063169.1"/>
</dbReference>
<evidence type="ECO:0000256" key="1">
    <source>
        <dbReference type="SAM" id="MobiDB-lite"/>
    </source>
</evidence>
<gene>
    <name evidence="2" type="ORF">IM660_08780</name>
</gene>
<name>A0A7M1SZB0_9MICO</name>
<organism evidence="2 3">
    <name type="scientific">Ruania alkalisoli</name>
    <dbReference type="NCBI Taxonomy" id="2779775"/>
    <lineage>
        <taxon>Bacteria</taxon>
        <taxon>Bacillati</taxon>
        <taxon>Actinomycetota</taxon>
        <taxon>Actinomycetes</taxon>
        <taxon>Micrococcales</taxon>
        <taxon>Ruaniaceae</taxon>
        <taxon>Ruania</taxon>
    </lineage>
</organism>